<feature type="region of interest" description="Disordered" evidence="1">
    <location>
        <begin position="1"/>
        <end position="45"/>
    </location>
</feature>
<evidence type="ECO:0000313" key="2">
    <source>
        <dbReference type="EMBL" id="SJM59744.1"/>
    </source>
</evidence>
<sequence length="45" mass="4501">MSVPVDETVNGVSCPGHSSGRSSVDMLRTTDATGSAEGSVESMTA</sequence>
<evidence type="ECO:0000256" key="1">
    <source>
        <dbReference type="SAM" id="MobiDB-lite"/>
    </source>
</evidence>
<name>A0A1R4FUX2_9MICO</name>
<organism evidence="2 3">
    <name type="scientific">Agrococcus casei LMG 22410</name>
    <dbReference type="NCBI Taxonomy" id="1255656"/>
    <lineage>
        <taxon>Bacteria</taxon>
        <taxon>Bacillati</taxon>
        <taxon>Actinomycetota</taxon>
        <taxon>Actinomycetes</taxon>
        <taxon>Micrococcales</taxon>
        <taxon>Microbacteriaceae</taxon>
        <taxon>Agrococcus</taxon>
    </lineage>
</organism>
<reference evidence="2 3" key="1">
    <citation type="submission" date="2017-02" db="EMBL/GenBank/DDBJ databases">
        <authorList>
            <person name="Peterson S.W."/>
        </authorList>
    </citation>
    <scope>NUCLEOTIDE SEQUENCE [LARGE SCALE GENOMIC DNA]</scope>
    <source>
        <strain evidence="2 3">LMG 22410</strain>
    </source>
</reference>
<proteinExistence type="predicted"/>
<dbReference type="EMBL" id="FUHU01000027">
    <property type="protein sequence ID" value="SJM59744.1"/>
    <property type="molecule type" value="Genomic_DNA"/>
</dbReference>
<keyword evidence="3" id="KW-1185">Reference proteome</keyword>
<dbReference type="Proteomes" id="UP000195787">
    <property type="component" value="Unassembled WGS sequence"/>
</dbReference>
<protein>
    <submittedName>
        <fullName evidence="2">Uncharacterized protein</fullName>
    </submittedName>
</protein>
<dbReference type="AlphaFoldDB" id="A0A1R4FUX2"/>
<evidence type="ECO:0000313" key="3">
    <source>
        <dbReference type="Proteomes" id="UP000195787"/>
    </source>
</evidence>
<accession>A0A1R4FUX2</accession>
<gene>
    <name evidence="2" type="ORF">CZ674_06790</name>
</gene>